<keyword evidence="1" id="KW-0472">Membrane</keyword>
<organism evidence="3 4">
    <name type="scientific">Candidatus Syntropharchaeum butanivorans</name>
    <dbReference type="NCBI Taxonomy" id="1839936"/>
    <lineage>
        <taxon>Archaea</taxon>
        <taxon>Methanobacteriati</taxon>
        <taxon>Methanobacteriota</taxon>
        <taxon>Stenosarchaea group</taxon>
        <taxon>Methanomicrobia</taxon>
        <taxon>Methanosarcinales</taxon>
        <taxon>ANME-2 cluster</taxon>
        <taxon>Candidatus Syntropharchaeum</taxon>
    </lineage>
</organism>
<keyword evidence="1" id="KW-1133">Transmembrane helix</keyword>
<dbReference type="Proteomes" id="UP000185779">
    <property type="component" value="Unassembled WGS sequence"/>
</dbReference>
<evidence type="ECO:0000313" key="3">
    <source>
        <dbReference type="EMBL" id="OFV65925.1"/>
    </source>
</evidence>
<keyword evidence="4" id="KW-1185">Reference proteome</keyword>
<feature type="transmembrane region" description="Helical" evidence="1">
    <location>
        <begin position="31"/>
        <end position="47"/>
    </location>
</feature>
<reference evidence="2" key="2">
    <citation type="journal article" date="2020" name="mSystems">
        <title>Genome- and Community-Level Interaction Insights into Carbon Utilization and Element Cycling Functions of Hydrothermarchaeota in Hydrothermal Sediment.</title>
        <authorList>
            <person name="Zhou Z."/>
            <person name="Liu Y."/>
            <person name="Xu W."/>
            <person name="Pan J."/>
            <person name="Luo Z.H."/>
            <person name="Li M."/>
        </authorList>
    </citation>
    <scope>NUCLEOTIDE SEQUENCE [LARGE SCALE GENOMIC DNA]</scope>
    <source>
        <strain evidence="2">HyVt-386</strain>
    </source>
</reference>
<feature type="transmembrane region" description="Helical" evidence="1">
    <location>
        <begin position="6"/>
        <end position="24"/>
    </location>
</feature>
<evidence type="ECO:0000313" key="4">
    <source>
        <dbReference type="Proteomes" id="UP000185779"/>
    </source>
</evidence>
<feature type="transmembrane region" description="Helical" evidence="1">
    <location>
        <begin position="53"/>
        <end position="73"/>
    </location>
</feature>
<protein>
    <submittedName>
        <fullName evidence="2">DUF131 domain-containing protein</fullName>
    </submittedName>
    <submittedName>
        <fullName evidence="3">Membrane protein containing DUF131</fullName>
    </submittedName>
</protein>
<dbReference type="NCBIfam" id="TIGR00304">
    <property type="entry name" value="TIGR00304 family membrane protein"/>
    <property type="match status" value="1"/>
</dbReference>
<comment type="caution">
    <text evidence="3">The sequence shown here is derived from an EMBL/GenBank/DDBJ whole genome shotgun (WGS) entry which is preliminary data.</text>
</comment>
<gene>
    <name evidence="2" type="ORF">ENI32_05650</name>
    <name evidence="3" type="ORF">SBU_001107</name>
</gene>
<accession>A0A1F2P473</accession>
<name>A0A1F2P473_9EURY</name>
<dbReference type="Proteomes" id="UP000885936">
    <property type="component" value="Unassembled WGS sequence"/>
</dbReference>
<evidence type="ECO:0000313" key="2">
    <source>
        <dbReference type="EMBL" id="HEC57348.1"/>
    </source>
</evidence>
<sequence>MTKLVYIGIALILLGIILTIIGTIPAPPSKIRGGGIVMIGPIPIIFGSDLASLRIVIVLAIVLMLLWLIYILLSGSNFW</sequence>
<proteinExistence type="predicted"/>
<dbReference type="AlphaFoldDB" id="A0A1F2P473"/>
<reference evidence="3 4" key="1">
    <citation type="submission" date="2016-05" db="EMBL/GenBank/DDBJ databases">
        <title>Microbial consortia oxidize butane by reversing methanogenesis.</title>
        <authorList>
            <person name="Laso-Perez R."/>
            <person name="Richter M."/>
            <person name="Wegener G."/>
            <person name="Musat F."/>
        </authorList>
    </citation>
    <scope>NUCLEOTIDE SEQUENCE [LARGE SCALE GENOMIC DNA]</scope>
    <source>
        <strain evidence="3">BOX1</strain>
    </source>
</reference>
<evidence type="ECO:0000256" key="1">
    <source>
        <dbReference type="SAM" id="Phobius"/>
    </source>
</evidence>
<dbReference type="Pfam" id="PF01998">
    <property type="entry name" value="DUF131"/>
    <property type="match status" value="1"/>
</dbReference>
<dbReference type="EMBL" id="LYOR01000005">
    <property type="protein sequence ID" value="OFV65925.1"/>
    <property type="molecule type" value="Genomic_DNA"/>
</dbReference>
<dbReference type="EMBL" id="DRIE01000097">
    <property type="protein sequence ID" value="HEC57348.1"/>
    <property type="molecule type" value="Genomic_DNA"/>
</dbReference>
<dbReference type="STRING" id="1839936.SBU_001107"/>
<dbReference type="InterPro" id="IPR002849">
    <property type="entry name" value="DUF131"/>
</dbReference>
<keyword evidence="1" id="KW-0812">Transmembrane</keyword>